<keyword evidence="3" id="KW-1185">Reference proteome</keyword>
<organism evidence="2 3">
    <name type="scientific">Streptomyces lydicus</name>
    <dbReference type="NCBI Taxonomy" id="47763"/>
    <lineage>
        <taxon>Bacteria</taxon>
        <taxon>Bacillati</taxon>
        <taxon>Actinomycetota</taxon>
        <taxon>Actinomycetes</taxon>
        <taxon>Kitasatosporales</taxon>
        <taxon>Streptomycetaceae</taxon>
        <taxon>Streptomyces</taxon>
    </lineage>
</organism>
<name>A0A1D7VV67_9ACTN</name>
<dbReference type="OrthoDB" id="5189994at2"/>
<dbReference type="AlphaFoldDB" id="A0A1D7VV67"/>
<keyword evidence="1" id="KW-0472">Membrane</keyword>
<dbReference type="KEGG" id="slc:SL103_34305"/>
<evidence type="ECO:0000313" key="2">
    <source>
        <dbReference type="EMBL" id="AOP50647.1"/>
    </source>
</evidence>
<accession>A0A1D7VV67</accession>
<dbReference type="EMBL" id="CP017157">
    <property type="protein sequence ID" value="AOP50647.1"/>
    <property type="molecule type" value="Genomic_DNA"/>
</dbReference>
<protein>
    <submittedName>
        <fullName evidence="2">Uncharacterized protein</fullName>
    </submittedName>
</protein>
<feature type="transmembrane region" description="Helical" evidence="1">
    <location>
        <begin position="35"/>
        <end position="56"/>
    </location>
</feature>
<evidence type="ECO:0000313" key="3">
    <source>
        <dbReference type="Proteomes" id="UP000094094"/>
    </source>
</evidence>
<proteinExistence type="predicted"/>
<dbReference type="Proteomes" id="UP000094094">
    <property type="component" value="Chromosome"/>
</dbReference>
<keyword evidence="1" id="KW-0812">Transmembrane</keyword>
<keyword evidence="1" id="KW-1133">Transmembrane helix</keyword>
<gene>
    <name evidence="2" type="ORF">SL103_34305</name>
</gene>
<evidence type="ECO:0000256" key="1">
    <source>
        <dbReference type="SAM" id="Phobius"/>
    </source>
</evidence>
<reference evidence="2 3" key="1">
    <citation type="submission" date="2016-09" db="EMBL/GenBank/DDBJ databases">
        <title>Complete genome sequencing of Streptomyces lydicus 103 and metabolic pathways analysis of antibiotic biosynthesis.</title>
        <authorList>
            <person name="Jia N."/>
            <person name="Ding M.-Z."/>
            <person name="Gao F."/>
            <person name="Yuan Y.-J."/>
        </authorList>
    </citation>
    <scope>NUCLEOTIDE SEQUENCE [LARGE SCALE GENOMIC DNA]</scope>
    <source>
        <strain evidence="2 3">103</strain>
    </source>
</reference>
<sequence length="247" mass="27599">MDRSILLVATIGMVARQYDFPSKKVWTDVLDDRPYALLGLICVIGVFGAFTPFQSYAGRKKVERRSAVRQQVLTHFGKMLAVARQAQPPIETGDLGLHIWRIRRSLRHPLHGYLQRAATYRLGSTPTTRSFAPTKGVGVVGLCWKRNEEVSIDVQELASRLTDQATFDAHRDREGADAVMGFTWTDFQRVAHRGAVFASPIRGGGGDFIGCVSIDARHGHDSMNVDDFWHEVNSLCSRLGHDDLDHL</sequence>